<dbReference type="InterPro" id="IPR001841">
    <property type="entry name" value="Znf_RING"/>
</dbReference>
<organism evidence="7 8">
    <name type="scientific">Thecamonas trahens ATCC 50062</name>
    <dbReference type="NCBI Taxonomy" id="461836"/>
    <lineage>
        <taxon>Eukaryota</taxon>
        <taxon>Apusozoa</taxon>
        <taxon>Apusomonadida</taxon>
        <taxon>Apusomonadidae</taxon>
        <taxon>Thecamonas</taxon>
    </lineage>
</organism>
<dbReference type="InterPro" id="IPR013083">
    <property type="entry name" value="Znf_RING/FYVE/PHD"/>
</dbReference>
<dbReference type="InterPro" id="IPR017907">
    <property type="entry name" value="Znf_RING_CS"/>
</dbReference>
<dbReference type="RefSeq" id="XP_013761684.1">
    <property type="nucleotide sequence ID" value="XM_013906230.1"/>
</dbReference>
<gene>
    <name evidence="7" type="ORF">AMSG_01636</name>
</gene>
<dbReference type="GeneID" id="25561380"/>
<dbReference type="SMART" id="SM00184">
    <property type="entry name" value="RING"/>
    <property type="match status" value="1"/>
</dbReference>
<dbReference type="OrthoDB" id="6105938at2759"/>
<accession>A0A0L0DR47</accession>
<evidence type="ECO:0000256" key="2">
    <source>
        <dbReference type="ARBA" id="ARBA00022771"/>
    </source>
</evidence>
<dbReference type="PANTHER" id="PTHR23041:SF78">
    <property type="entry name" value="E3 UBIQUITIN-PROTEIN LIGASE RNF4"/>
    <property type="match status" value="1"/>
</dbReference>
<dbReference type="eggNOG" id="KOG0320">
    <property type="taxonomic scope" value="Eukaryota"/>
</dbReference>
<dbReference type="STRING" id="461836.A0A0L0DR47"/>
<dbReference type="GO" id="GO:0008270">
    <property type="term" value="F:zinc ion binding"/>
    <property type="evidence" value="ECO:0007669"/>
    <property type="project" value="UniProtKB-KW"/>
</dbReference>
<evidence type="ECO:0000256" key="4">
    <source>
        <dbReference type="PROSITE-ProRule" id="PRU00175"/>
    </source>
</evidence>
<protein>
    <recommendedName>
        <fullName evidence="6">RING-type domain-containing protein</fullName>
    </recommendedName>
</protein>
<feature type="region of interest" description="Disordered" evidence="5">
    <location>
        <begin position="1"/>
        <end position="47"/>
    </location>
</feature>
<dbReference type="AlphaFoldDB" id="A0A0L0DR47"/>
<proteinExistence type="predicted"/>
<feature type="domain" description="RING-type" evidence="6">
    <location>
        <begin position="125"/>
        <end position="163"/>
    </location>
</feature>
<evidence type="ECO:0000313" key="8">
    <source>
        <dbReference type="Proteomes" id="UP000054408"/>
    </source>
</evidence>
<dbReference type="Proteomes" id="UP000054408">
    <property type="component" value="Unassembled WGS sequence"/>
</dbReference>
<evidence type="ECO:0000256" key="3">
    <source>
        <dbReference type="ARBA" id="ARBA00022833"/>
    </source>
</evidence>
<feature type="compositionally biased region" description="Low complexity" evidence="5">
    <location>
        <begin position="24"/>
        <end position="47"/>
    </location>
</feature>
<name>A0A0L0DR47_THETB</name>
<dbReference type="Pfam" id="PF13923">
    <property type="entry name" value="zf-C3HC4_2"/>
    <property type="match status" value="1"/>
</dbReference>
<keyword evidence="8" id="KW-1185">Reference proteome</keyword>
<evidence type="ECO:0000313" key="7">
    <source>
        <dbReference type="EMBL" id="KNC54784.1"/>
    </source>
</evidence>
<reference evidence="7 8" key="1">
    <citation type="submission" date="2010-05" db="EMBL/GenBank/DDBJ databases">
        <title>The Genome Sequence of Thecamonas trahens ATCC 50062.</title>
        <authorList>
            <consortium name="The Broad Institute Genome Sequencing Platform"/>
            <person name="Russ C."/>
            <person name="Cuomo C."/>
            <person name="Shea T."/>
            <person name="Young S.K."/>
            <person name="Zeng Q."/>
            <person name="Koehrsen M."/>
            <person name="Haas B."/>
            <person name="Borodovsky M."/>
            <person name="Guigo R."/>
            <person name="Alvarado L."/>
            <person name="Berlin A."/>
            <person name="Bochicchio J."/>
            <person name="Borenstein D."/>
            <person name="Chapman S."/>
            <person name="Chen Z."/>
            <person name="Freedman E."/>
            <person name="Gellesch M."/>
            <person name="Goldberg J."/>
            <person name="Griggs A."/>
            <person name="Gujja S."/>
            <person name="Heilman E."/>
            <person name="Heiman D."/>
            <person name="Hepburn T."/>
            <person name="Howarth C."/>
            <person name="Jen D."/>
            <person name="Larson L."/>
            <person name="Mehta T."/>
            <person name="Park D."/>
            <person name="Pearson M."/>
            <person name="Roberts A."/>
            <person name="Saif S."/>
            <person name="Shenoy N."/>
            <person name="Sisk P."/>
            <person name="Stolte C."/>
            <person name="Sykes S."/>
            <person name="Thomson T."/>
            <person name="Walk T."/>
            <person name="White J."/>
            <person name="Yandava C."/>
            <person name="Burger G."/>
            <person name="Gray M.W."/>
            <person name="Holland P.W.H."/>
            <person name="King N."/>
            <person name="Lang F.B.F."/>
            <person name="Roger A.J."/>
            <person name="Ruiz-Trillo I."/>
            <person name="Lander E."/>
            <person name="Nusbaum C."/>
        </authorList>
    </citation>
    <scope>NUCLEOTIDE SEQUENCE [LARGE SCALE GENOMIC DNA]</scope>
    <source>
        <strain evidence="7 8">ATCC 50062</strain>
    </source>
</reference>
<dbReference type="PROSITE" id="PS50089">
    <property type="entry name" value="ZF_RING_2"/>
    <property type="match status" value="1"/>
</dbReference>
<sequence length="180" mass="19033">MTGVDNVIEILSDSDSGEGDGDDVAVGVDDSIGSSSPGSYESASYSGVSPLLPTRSFAPSDAADDGEVVFIGERVRPRRPPPARPHARSHRARSSVRPVDDVVAVPAPPPVTATSAPLIRVALQCAVCLDAITTPTSTTCGHVFCKLCIRKAISRTRRCPMCRKSLTLRQTHPIFLPEAL</sequence>
<keyword evidence="2 4" id="KW-0863">Zinc-finger</keyword>
<dbReference type="PANTHER" id="PTHR23041">
    <property type="entry name" value="RING FINGER DOMAIN-CONTAINING"/>
    <property type="match status" value="1"/>
</dbReference>
<evidence type="ECO:0000259" key="6">
    <source>
        <dbReference type="PROSITE" id="PS50089"/>
    </source>
</evidence>
<dbReference type="SUPFAM" id="SSF57850">
    <property type="entry name" value="RING/U-box"/>
    <property type="match status" value="1"/>
</dbReference>
<evidence type="ECO:0000256" key="5">
    <source>
        <dbReference type="SAM" id="MobiDB-lite"/>
    </source>
</evidence>
<keyword evidence="3" id="KW-0862">Zinc</keyword>
<dbReference type="Gene3D" id="3.30.40.10">
    <property type="entry name" value="Zinc/RING finger domain, C3HC4 (zinc finger)"/>
    <property type="match status" value="1"/>
</dbReference>
<keyword evidence="1" id="KW-0479">Metal-binding</keyword>
<feature type="region of interest" description="Disordered" evidence="5">
    <location>
        <begin position="72"/>
        <end position="95"/>
    </location>
</feature>
<dbReference type="PROSITE" id="PS00518">
    <property type="entry name" value="ZF_RING_1"/>
    <property type="match status" value="1"/>
</dbReference>
<dbReference type="EMBL" id="GL349438">
    <property type="protein sequence ID" value="KNC54784.1"/>
    <property type="molecule type" value="Genomic_DNA"/>
</dbReference>
<feature type="compositionally biased region" description="Basic residues" evidence="5">
    <location>
        <begin position="76"/>
        <end position="94"/>
    </location>
</feature>
<dbReference type="InterPro" id="IPR047134">
    <property type="entry name" value="RNF4"/>
</dbReference>
<evidence type="ECO:0000256" key="1">
    <source>
        <dbReference type="ARBA" id="ARBA00022723"/>
    </source>
</evidence>